<sequence length="281" mass="32197">MKISIITPVYNAVNTLEKTILSVVNQEVTSELEYILIDGGSTDGSLEIINRYLDQIDIFISEKDQGVYDAMNKGLIRATGDIIGIINSDDWYNEGAIKIVEDFFRASQETSIVYSPIDNYFEGKYLNTFIPGRLDNLLFKFTINHPSCFVKKSVYERIGLFNLGYSIAADYDFILRAYTSGVKFKYIKTPLVSYSLNGMSGKPINKFKQIRESWIVGSSIEQQLPKNLQAKRQKFYLGWICKELFIFPAKYFIKPHKTKKIKIFLRQKLGGKLPSDSYGSW</sequence>
<gene>
    <name evidence="2" type="ORF">F6J89_03650</name>
</gene>
<dbReference type="PANTHER" id="PTHR22916:SF3">
    <property type="entry name" value="UDP-GLCNAC:BETAGAL BETA-1,3-N-ACETYLGLUCOSAMINYLTRANSFERASE-LIKE PROTEIN 1"/>
    <property type="match status" value="1"/>
</dbReference>
<dbReference type="CDD" id="cd06433">
    <property type="entry name" value="GT_2_WfgS_like"/>
    <property type="match status" value="1"/>
</dbReference>
<dbReference type="PANTHER" id="PTHR22916">
    <property type="entry name" value="GLYCOSYLTRANSFERASE"/>
    <property type="match status" value="1"/>
</dbReference>
<accession>A0A6B3N5A6</accession>
<keyword evidence="2" id="KW-0808">Transferase</keyword>
<reference evidence="2" key="1">
    <citation type="submission" date="2019-11" db="EMBL/GenBank/DDBJ databases">
        <title>Genomic insights into an expanded diversity of filamentous marine cyanobacteria reveals the extraordinary biosynthetic potential of Moorea and Okeania.</title>
        <authorList>
            <person name="Ferreira Leao T."/>
            <person name="Wang M."/>
            <person name="Moss N."/>
            <person name="Da Silva R."/>
            <person name="Sanders J."/>
            <person name="Nurk S."/>
            <person name="Gurevich A."/>
            <person name="Humphrey G."/>
            <person name="Reher R."/>
            <person name="Zhu Q."/>
            <person name="Belda-Ferre P."/>
            <person name="Glukhov E."/>
            <person name="Rex R."/>
            <person name="Dorrestein P.C."/>
            <person name="Knight R."/>
            <person name="Pevzner P."/>
            <person name="Gerwick W.H."/>
            <person name="Gerwick L."/>
        </authorList>
    </citation>
    <scope>NUCLEOTIDE SEQUENCE</scope>
    <source>
        <strain evidence="2">SIO1C4</strain>
    </source>
</reference>
<protein>
    <submittedName>
        <fullName evidence="2">Glycosyltransferase</fullName>
    </submittedName>
</protein>
<dbReference type="InterPro" id="IPR029044">
    <property type="entry name" value="Nucleotide-diphossugar_trans"/>
</dbReference>
<evidence type="ECO:0000259" key="1">
    <source>
        <dbReference type="Pfam" id="PF00535"/>
    </source>
</evidence>
<dbReference type="InterPro" id="IPR001173">
    <property type="entry name" value="Glyco_trans_2-like"/>
</dbReference>
<proteinExistence type="predicted"/>
<dbReference type="Pfam" id="PF00535">
    <property type="entry name" value="Glycos_transf_2"/>
    <property type="match status" value="1"/>
</dbReference>
<dbReference type="AlphaFoldDB" id="A0A6B3N5A6"/>
<comment type="caution">
    <text evidence="2">The sequence shown here is derived from an EMBL/GenBank/DDBJ whole genome shotgun (WGS) entry which is preliminary data.</text>
</comment>
<feature type="domain" description="Glycosyltransferase 2-like" evidence="1">
    <location>
        <begin position="4"/>
        <end position="142"/>
    </location>
</feature>
<dbReference type="SUPFAM" id="SSF53448">
    <property type="entry name" value="Nucleotide-diphospho-sugar transferases"/>
    <property type="match status" value="1"/>
</dbReference>
<dbReference type="Gene3D" id="3.90.550.10">
    <property type="entry name" value="Spore Coat Polysaccharide Biosynthesis Protein SpsA, Chain A"/>
    <property type="match status" value="1"/>
</dbReference>
<dbReference type="EMBL" id="JAAHFQ010000046">
    <property type="protein sequence ID" value="NER26730.1"/>
    <property type="molecule type" value="Genomic_DNA"/>
</dbReference>
<dbReference type="GO" id="GO:0016758">
    <property type="term" value="F:hexosyltransferase activity"/>
    <property type="evidence" value="ECO:0007669"/>
    <property type="project" value="UniProtKB-ARBA"/>
</dbReference>
<evidence type="ECO:0000313" key="2">
    <source>
        <dbReference type="EMBL" id="NER26730.1"/>
    </source>
</evidence>
<name>A0A6B3N5A6_9CYAN</name>
<organism evidence="2">
    <name type="scientific">Symploca sp. SIO1C4</name>
    <dbReference type="NCBI Taxonomy" id="2607765"/>
    <lineage>
        <taxon>Bacteria</taxon>
        <taxon>Bacillati</taxon>
        <taxon>Cyanobacteriota</taxon>
        <taxon>Cyanophyceae</taxon>
        <taxon>Coleofasciculales</taxon>
        <taxon>Coleofasciculaceae</taxon>
        <taxon>Symploca</taxon>
    </lineage>
</organism>